<dbReference type="EMBL" id="BARS01015356">
    <property type="protein sequence ID" value="GAF89537.1"/>
    <property type="molecule type" value="Genomic_DNA"/>
</dbReference>
<organism evidence="2">
    <name type="scientific">marine sediment metagenome</name>
    <dbReference type="NCBI Taxonomy" id="412755"/>
    <lineage>
        <taxon>unclassified sequences</taxon>
        <taxon>metagenomes</taxon>
        <taxon>ecological metagenomes</taxon>
    </lineage>
</organism>
<sequence>IWCPLWAFIDRKTINEKIAQGDEVWSYTALVQRSPRNHPGGEYVRNLDPPYWHIDNFLSAYRVPFWINWQYNITGYLYWSSITYYKNAWSNPESGSSSRYNGGGFLFYPGTPCGIDGPIACMRVKNVRDGFEDYEYLTILKKLAGKEAADRIVNTISPSWWEFSKEPADFIEAREKLAEEILKAME</sequence>
<evidence type="ECO:0000259" key="1">
    <source>
        <dbReference type="Pfam" id="PF13320"/>
    </source>
</evidence>
<dbReference type="Pfam" id="PF13320">
    <property type="entry name" value="GH123_cat"/>
    <property type="match status" value="1"/>
</dbReference>
<evidence type="ECO:0000313" key="2">
    <source>
        <dbReference type="EMBL" id="GAF89537.1"/>
    </source>
</evidence>
<feature type="non-terminal residue" evidence="2">
    <location>
        <position position="1"/>
    </location>
</feature>
<accession>X0TN33</accession>
<comment type="caution">
    <text evidence="2">The sequence shown here is derived from an EMBL/GenBank/DDBJ whole genome shotgun (WGS) entry which is preliminary data.</text>
</comment>
<reference evidence="2" key="1">
    <citation type="journal article" date="2014" name="Front. Microbiol.">
        <title>High frequency of phylogenetically diverse reductive dehalogenase-homologous genes in deep subseafloor sedimentary metagenomes.</title>
        <authorList>
            <person name="Kawai M."/>
            <person name="Futagami T."/>
            <person name="Toyoda A."/>
            <person name="Takaki Y."/>
            <person name="Nishi S."/>
            <person name="Hori S."/>
            <person name="Arai W."/>
            <person name="Tsubouchi T."/>
            <person name="Morono Y."/>
            <person name="Uchiyama I."/>
            <person name="Ito T."/>
            <person name="Fujiyama A."/>
            <person name="Inagaki F."/>
            <person name="Takami H."/>
        </authorList>
    </citation>
    <scope>NUCLEOTIDE SEQUENCE</scope>
    <source>
        <strain evidence="2">Expedition CK06-06</strain>
    </source>
</reference>
<gene>
    <name evidence="2" type="ORF">S01H1_25421</name>
</gene>
<dbReference type="AlphaFoldDB" id="X0TN33"/>
<dbReference type="InterPro" id="IPR025150">
    <property type="entry name" value="GH123_cat"/>
</dbReference>
<feature type="domain" description="Glycoside hydrolase 123 catalytic" evidence="1">
    <location>
        <begin position="62"/>
        <end position="140"/>
    </location>
</feature>
<name>X0TN33_9ZZZZ</name>
<proteinExistence type="predicted"/>
<protein>
    <recommendedName>
        <fullName evidence="1">Glycoside hydrolase 123 catalytic domain-containing protein</fullName>
    </recommendedName>
</protein>